<dbReference type="AlphaFoldDB" id="A0ABD0MDB3"/>
<proteinExistence type="predicted"/>
<feature type="non-terminal residue" evidence="1">
    <location>
        <position position="65"/>
    </location>
</feature>
<keyword evidence="2" id="KW-1185">Reference proteome</keyword>
<name>A0ABD0MDB3_CIRMR</name>
<comment type="caution">
    <text evidence="1">The sequence shown here is derived from an EMBL/GenBank/DDBJ whole genome shotgun (WGS) entry which is preliminary data.</text>
</comment>
<sequence>NMAQIGRPDEYKPENESWSAYIERVELFMIANDVNEAKQVATLLSAMGAYTYGLLWNLVQPLKLK</sequence>
<feature type="non-terminal residue" evidence="1">
    <location>
        <position position="1"/>
    </location>
</feature>
<gene>
    <name evidence="1" type="ORF">M9458_056945</name>
</gene>
<organism evidence="1 2">
    <name type="scientific">Cirrhinus mrigala</name>
    <name type="common">Mrigala</name>
    <dbReference type="NCBI Taxonomy" id="683832"/>
    <lineage>
        <taxon>Eukaryota</taxon>
        <taxon>Metazoa</taxon>
        <taxon>Chordata</taxon>
        <taxon>Craniata</taxon>
        <taxon>Vertebrata</taxon>
        <taxon>Euteleostomi</taxon>
        <taxon>Actinopterygii</taxon>
        <taxon>Neopterygii</taxon>
        <taxon>Teleostei</taxon>
        <taxon>Ostariophysi</taxon>
        <taxon>Cypriniformes</taxon>
        <taxon>Cyprinidae</taxon>
        <taxon>Labeoninae</taxon>
        <taxon>Labeonini</taxon>
        <taxon>Cirrhinus</taxon>
    </lineage>
</organism>
<evidence type="ECO:0000313" key="1">
    <source>
        <dbReference type="EMBL" id="KAL0147739.1"/>
    </source>
</evidence>
<evidence type="ECO:0000313" key="2">
    <source>
        <dbReference type="Proteomes" id="UP001529510"/>
    </source>
</evidence>
<accession>A0ABD0MDB3</accession>
<dbReference type="Proteomes" id="UP001529510">
    <property type="component" value="Unassembled WGS sequence"/>
</dbReference>
<reference evidence="1 2" key="1">
    <citation type="submission" date="2024-05" db="EMBL/GenBank/DDBJ databases">
        <title>Genome sequencing and assembly of Indian major carp, Cirrhinus mrigala (Hamilton, 1822).</title>
        <authorList>
            <person name="Mohindra V."/>
            <person name="Chowdhury L.M."/>
            <person name="Lal K."/>
            <person name="Jena J.K."/>
        </authorList>
    </citation>
    <scope>NUCLEOTIDE SEQUENCE [LARGE SCALE GENOMIC DNA]</scope>
    <source>
        <strain evidence="1">CM1030</strain>
        <tissue evidence="1">Blood</tissue>
    </source>
</reference>
<protein>
    <submittedName>
        <fullName evidence="1">Uncharacterized protein</fullName>
    </submittedName>
</protein>
<dbReference type="EMBL" id="JAMKFB020000726">
    <property type="protein sequence ID" value="KAL0147739.1"/>
    <property type="molecule type" value="Genomic_DNA"/>
</dbReference>